<comment type="caution">
    <text evidence="1">The sequence shown here is derived from an EMBL/GenBank/DDBJ whole genome shotgun (WGS) entry which is preliminary data.</text>
</comment>
<reference evidence="1 2" key="1">
    <citation type="submission" date="2020-05" db="EMBL/GenBank/DDBJ databases">
        <title>Identification and distribution of gene clusters putatively required for synthesis of sphingolipid metabolism inhibitors in phylogenetically diverse species of the filamentous fungus Fusarium.</title>
        <authorList>
            <person name="Kim H.-S."/>
            <person name="Busman M."/>
            <person name="Brown D.W."/>
            <person name="Divon H."/>
            <person name="Uhlig S."/>
            <person name="Proctor R.H."/>
        </authorList>
    </citation>
    <scope>NUCLEOTIDE SEQUENCE [LARGE SCALE GENOMIC DNA]</scope>
    <source>
        <strain evidence="1 2">NRRL 26131</strain>
    </source>
</reference>
<evidence type="ECO:0000313" key="2">
    <source>
        <dbReference type="Proteomes" id="UP000532311"/>
    </source>
</evidence>
<dbReference type="AlphaFoldDB" id="A0A8H5Y0K0"/>
<gene>
    <name evidence="1" type="ORF">FGLOB1_9099</name>
</gene>
<dbReference type="Proteomes" id="UP000532311">
    <property type="component" value="Unassembled WGS sequence"/>
</dbReference>
<protein>
    <submittedName>
        <fullName evidence="1">Uncharacterized protein</fullName>
    </submittedName>
</protein>
<accession>A0A8H5Y0K0</accession>
<dbReference type="EMBL" id="JAAQPF010000408">
    <property type="protein sequence ID" value="KAF5703404.1"/>
    <property type="molecule type" value="Genomic_DNA"/>
</dbReference>
<sequence>MPDSTAQEDTIVLLNIHNILMLLHHPIQPDAAHDAEHRRGQAWIRAAEQLETITHVHGGIDKKILTDPNADVEF</sequence>
<keyword evidence="2" id="KW-1185">Reference proteome</keyword>
<name>A0A8H5Y0K0_9HYPO</name>
<proteinExistence type="predicted"/>
<evidence type="ECO:0000313" key="1">
    <source>
        <dbReference type="EMBL" id="KAF5703404.1"/>
    </source>
</evidence>
<organism evidence="1 2">
    <name type="scientific">Fusarium globosum</name>
    <dbReference type="NCBI Taxonomy" id="78864"/>
    <lineage>
        <taxon>Eukaryota</taxon>
        <taxon>Fungi</taxon>
        <taxon>Dikarya</taxon>
        <taxon>Ascomycota</taxon>
        <taxon>Pezizomycotina</taxon>
        <taxon>Sordariomycetes</taxon>
        <taxon>Hypocreomycetidae</taxon>
        <taxon>Hypocreales</taxon>
        <taxon>Nectriaceae</taxon>
        <taxon>Fusarium</taxon>
        <taxon>Fusarium fujikuroi species complex</taxon>
    </lineage>
</organism>